<protein>
    <submittedName>
        <fullName evidence="2">Paraquat-inducible protein B</fullName>
    </submittedName>
</protein>
<evidence type="ECO:0000313" key="3">
    <source>
        <dbReference type="Proteomes" id="UP000243205"/>
    </source>
</evidence>
<dbReference type="RefSeq" id="WP_092075756.1">
    <property type="nucleotide sequence ID" value="NZ_FNAQ01000001.1"/>
</dbReference>
<sequence length="330" mass="35600">MASDRKNLWIGSFVLGGLVLFVSALLLLGSGRLLRQEVGFVLFFDEAVKGLDVGAPVMFQGVRIGSVRDIQVQYDPGDLVVRIPVVIDINPARLRDVTGNGKSASLTPKQLDTALLQLVQRGLRAQLQMQSVVTGKLMVALDFFPDRPPRYLGHNGDLAELPTVRTNLGELADVATSLIDQLRALPVEDLLVNLNRLIGSVEELLNAPATRDSLSRFAQVLAQLQQLLGRADQELPQLSAAYRDLAGRAGASLAALDTTLAQGRQSLQQLDRTLANGEGLLAAESAERAALLQALDEISASAHSLRQLTDYLQRHPEALLQGKALSGDPR</sequence>
<reference evidence="3" key="1">
    <citation type="submission" date="2016-10" db="EMBL/GenBank/DDBJ databases">
        <authorList>
            <person name="Varghese N."/>
            <person name="Submissions S."/>
        </authorList>
    </citation>
    <scope>NUCLEOTIDE SEQUENCE [LARGE SCALE GENOMIC DNA]</scope>
    <source>
        <strain evidence="3">DSM 8987</strain>
    </source>
</reference>
<accession>A0A1G6XVY0</accession>
<organism evidence="2 3">
    <name type="scientific">Desulfuromonas thiophila</name>
    <dbReference type="NCBI Taxonomy" id="57664"/>
    <lineage>
        <taxon>Bacteria</taxon>
        <taxon>Pseudomonadati</taxon>
        <taxon>Thermodesulfobacteriota</taxon>
        <taxon>Desulfuromonadia</taxon>
        <taxon>Desulfuromonadales</taxon>
        <taxon>Desulfuromonadaceae</taxon>
        <taxon>Desulfuromonas</taxon>
    </lineage>
</organism>
<dbReference type="EMBL" id="FNAQ01000001">
    <property type="protein sequence ID" value="SDD82394.1"/>
    <property type="molecule type" value="Genomic_DNA"/>
</dbReference>
<evidence type="ECO:0000313" key="2">
    <source>
        <dbReference type="EMBL" id="SDD82394.1"/>
    </source>
</evidence>
<dbReference type="Pfam" id="PF02470">
    <property type="entry name" value="MlaD"/>
    <property type="match status" value="1"/>
</dbReference>
<dbReference type="PANTHER" id="PTHR33371">
    <property type="entry name" value="INTERMEMBRANE PHOSPHOLIPID TRANSPORT SYSTEM BINDING PROTEIN MLAD-RELATED"/>
    <property type="match status" value="1"/>
</dbReference>
<evidence type="ECO:0000259" key="1">
    <source>
        <dbReference type="Pfam" id="PF02470"/>
    </source>
</evidence>
<dbReference type="InterPro" id="IPR052336">
    <property type="entry name" value="MlaD_Phospholipid_Transporter"/>
</dbReference>
<name>A0A1G6XVY0_9BACT</name>
<gene>
    <name evidence="2" type="ORF">SAMN05661003_101423</name>
</gene>
<proteinExistence type="predicted"/>
<dbReference type="STRING" id="57664.SAMN05661003_101423"/>
<dbReference type="OrthoDB" id="9806984at2"/>
<dbReference type="PANTHER" id="PTHR33371:SF4">
    <property type="entry name" value="INTERMEMBRANE PHOSPHOLIPID TRANSPORT SYSTEM BINDING PROTEIN MLAD"/>
    <property type="match status" value="1"/>
</dbReference>
<dbReference type="InterPro" id="IPR003399">
    <property type="entry name" value="Mce/MlaD"/>
</dbReference>
<dbReference type="Proteomes" id="UP000243205">
    <property type="component" value="Unassembled WGS sequence"/>
</dbReference>
<dbReference type="AlphaFoldDB" id="A0A1G6XVY0"/>
<keyword evidence="3" id="KW-1185">Reference proteome</keyword>
<feature type="domain" description="Mce/MlaD" evidence="1">
    <location>
        <begin position="40"/>
        <end position="142"/>
    </location>
</feature>